<gene>
    <name evidence="1" type="ORF">Klosneuvirus_6_110</name>
</gene>
<protein>
    <submittedName>
        <fullName evidence="1">Uncharacterized protein</fullName>
    </submittedName>
</protein>
<evidence type="ECO:0000313" key="1">
    <source>
        <dbReference type="EMBL" id="ARF12548.1"/>
    </source>
</evidence>
<sequence>MSKQFPGLPDPKTVTVQLREQRQKFVTQAPVKPNVPSDPLEPFEDHVWRGITTWTNVTDVKNPFSTRSTVHIPAKHIRASTIQNWTKQLIDAGYFVKHDAKILTISLDEL</sequence>
<dbReference type="EMBL" id="KY684113">
    <property type="protein sequence ID" value="ARF12548.1"/>
    <property type="molecule type" value="Genomic_DNA"/>
</dbReference>
<organism evidence="1">
    <name type="scientific">Klosneuvirus KNV1</name>
    <dbReference type="NCBI Taxonomy" id="1977640"/>
    <lineage>
        <taxon>Viruses</taxon>
        <taxon>Varidnaviria</taxon>
        <taxon>Bamfordvirae</taxon>
        <taxon>Nucleocytoviricota</taxon>
        <taxon>Megaviricetes</taxon>
        <taxon>Imitervirales</taxon>
        <taxon>Mimiviridae</taxon>
        <taxon>Klosneuvirinae</taxon>
        <taxon>Klosneuvirus</taxon>
    </lineage>
</organism>
<proteinExistence type="predicted"/>
<accession>A0A1V0SLQ1</accession>
<reference evidence="1" key="1">
    <citation type="journal article" date="2017" name="Science">
        <title>Giant viruses with an expanded complement of translation system components.</title>
        <authorList>
            <person name="Schulz F."/>
            <person name="Yutin N."/>
            <person name="Ivanova N.N."/>
            <person name="Ortega D.R."/>
            <person name="Lee T.K."/>
            <person name="Vierheilig J."/>
            <person name="Daims H."/>
            <person name="Horn M."/>
            <person name="Wagner M."/>
            <person name="Jensen G.J."/>
            <person name="Kyrpides N.C."/>
            <person name="Koonin E.V."/>
            <person name="Woyke T."/>
        </authorList>
    </citation>
    <scope>NUCLEOTIDE SEQUENCE</scope>
    <source>
        <strain evidence="1">KNV1</strain>
    </source>
</reference>
<name>A0A1V0SLQ1_9VIRU</name>